<evidence type="ECO:0000313" key="6">
    <source>
        <dbReference type="Proteomes" id="UP000252770"/>
    </source>
</evidence>
<dbReference type="InterPro" id="IPR029065">
    <property type="entry name" value="Enolase_C-like"/>
</dbReference>
<dbReference type="GO" id="GO:0046872">
    <property type="term" value="F:metal ion binding"/>
    <property type="evidence" value="ECO:0007669"/>
    <property type="project" value="UniProtKB-KW"/>
</dbReference>
<dbReference type="InterPro" id="IPR029017">
    <property type="entry name" value="Enolase-like_N"/>
</dbReference>
<dbReference type="GO" id="GO:0016854">
    <property type="term" value="F:racemase and epimerase activity"/>
    <property type="evidence" value="ECO:0007669"/>
    <property type="project" value="UniProtKB-ARBA"/>
</dbReference>
<evidence type="ECO:0000256" key="3">
    <source>
        <dbReference type="ARBA" id="ARBA00023235"/>
    </source>
</evidence>
<dbReference type="InterPro" id="IPR018110">
    <property type="entry name" value="Mandel_Rmase/mucon_lact_enz_CS"/>
</dbReference>
<gene>
    <name evidence="5" type="ORF">DT076_12030</name>
</gene>
<dbReference type="Gene3D" id="3.30.390.10">
    <property type="entry name" value="Enolase-like, N-terminal domain"/>
    <property type="match status" value="1"/>
</dbReference>
<name>A0A367YTJ3_9ACTN</name>
<dbReference type="Pfam" id="PF13378">
    <property type="entry name" value="MR_MLE_C"/>
    <property type="match status" value="1"/>
</dbReference>
<reference evidence="5 6" key="1">
    <citation type="submission" date="2018-07" db="EMBL/GenBank/DDBJ databases">
        <title>Desertimonas flava gen. nov. sp. nov.</title>
        <authorList>
            <person name="Liu S."/>
        </authorList>
    </citation>
    <scope>NUCLEOTIDE SEQUENCE [LARGE SCALE GENOMIC DNA]</scope>
    <source>
        <strain evidence="5 6">16Sb5-5</strain>
    </source>
</reference>
<dbReference type="EMBL" id="QOUI01000007">
    <property type="protein sequence ID" value="RCK69077.1"/>
    <property type="molecule type" value="Genomic_DNA"/>
</dbReference>
<keyword evidence="6" id="KW-1185">Reference proteome</keyword>
<keyword evidence="2" id="KW-0479">Metal-binding</keyword>
<organism evidence="5 6">
    <name type="scientific">Desertihabitans brevis</name>
    <dbReference type="NCBI Taxonomy" id="2268447"/>
    <lineage>
        <taxon>Bacteria</taxon>
        <taxon>Bacillati</taxon>
        <taxon>Actinomycetota</taxon>
        <taxon>Actinomycetes</taxon>
        <taxon>Propionibacteriales</taxon>
        <taxon>Propionibacteriaceae</taxon>
        <taxon>Desertihabitans</taxon>
    </lineage>
</organism>
<evidence type="ECO:0000259" key="4">
    <source>
        <dbReference type="SMART" id="SM00922"/>
    </source>
</evidence>
<comment type="similarity">
    <text evidence="1">Belongs to the mandelate racemase/muconate lactonizing enzyme family.</text>
</comment>
<dbReference type="InterPro" id="IPR013342">
    <property type="entry name" value="Mandelate_racemase_C"/>
</dbReference>
<evidence type="ECO:0000256" key="1">
    <source>
        <dbReference type="ARBA" id="ARBA00008031"/>
    </source>
</evidence>
<dbReference type="RefSeq" id="WP_114126933.1">
    <property type="nucleotide sequence ID" value="NZ_QOUI01000007.1"/>
</dbReference>
<comment type="caution">
    <text evidence="5">The sequence shown here is derived from an EMBL/GenBank/DDBJ whole genome shotgun (WGS) entry which is preliminary data.</text>
</comment>
<dbReference type="SMART" id="SM00922">
    <property type="entry name" value="MR_MLE"/>
    <property type="match status" value="1"/>
</dbReference>
<dbReference type="Gene3D" id="3.20.20.120">
    <property type="entry name" value="Enolase-like C-terminal domain"/>
    <property type="match status" value="1"/>
</dbReference>
<keyword evidence="3 5" id="KW-0413">Isomerase</keyword>
<evidence type="ECO:0000256" key="2">
    <source>
        <dbReference type="ARBA" id="ARBA00022723"/>
    </source>
</evidence>
<dbReference type="GO" id="GO:0009063">
    <property type="term" value="P:amino acid catabolic process"/>
    <property type="evidence" value="ECO:0007669"/>
    <property type="project" value="InterPro"/>
</dbReference>
<dbReference type="InterPro" id="IPR013341">
    <property type="entry name" value="Mandelate_racemase_N_dom"/>
</dbReference>
<dbReference type="SUPFAM" id="SSF54826">
    <property type="entry name" value="Enolase N-terminal domain-like"/>
    <property type="match status" value="1"/>
</dbReference>
<feature type="domain" description="Mandelate racemase/muconate lactonizing enzyme C-terminal" evidence="4">
    <location>
        <begin position="160"/>
        <end position="254"/>
    </location>
</feature>
<dbReference type="Pfam" id="PF02746">
    <property type="entry name" value="MR_MLE_N"/>
    <property type="match status" value="1"/>
</dbReference>
<dbReference type="Proteomes" id="UP000252770">
    <property type="component" value="Unassembled WGS sequence"/>
</dbReference>
<sequence length="379" mass="39004">MRCLDLGAAATDPAVAPGAAAPRPGRLRPWRLRWWTVRHRLASPLDHASARAEHLESLVLVVDFAEGVPGRAEVRTNGTYATGEDTGTVLSALTGTACTGRQVDEVLADLLPASRLAAMALDVAAHDAAGRLTGQPLHRLLGGSGPVRWPTHAQIPFGTVAAAGERASRAVAAGFGRVKIRVGGDVDHDLTRVSAVRRAVGSEVELLTDANAAWDVRGAVRAAEGLARLDVAWLEQPVASMTDLARVGAASPVPVRADESARDADSVRALAGTVAGVHLKLEKAGTVARLREAVTAAREVGLAVALGQMDQGRLGCAATTALAVGLDVAEAELWGCADIRPADDVATGLPLVDGSVLVPTGPGLGVDLHLDTTPTGELP</sequence>
<dbReference type="AlphaFoldDB" id="A0A367YTJ3"/>
<proteinExistence type="inferred from homology"/>
<dbReference type="PANTHER" id="PTHR48073">
    <property type="entry name" value="O-SUCCINYLBENZOATE SYNTHASE-RELATED"/>
    <property type="match status" value="1"/>
</dbReference>
<dbReference type="InterPro" id="IPR036849">
    <property type="entry name" value="Enolase-like_C_sf"/>
</dbReference>
<protein>
    <submittedName>
        <fullName evidence="5">Chloromuconate cycloisomerase</fullName>
    </submittedName>
</protein>
<dbReference type="SFLD" id="SFLDS00001">
    <property type="entry name" value="Enolase"/>
    <property type="match status" value="1"/>
</dbReference>
<dbReference type="PROSITE" id="PS00909">
    <property type="entry name" value="MR_MLE_2"/>
    <property type="match status" value="1"/>
</dbReference>
<dbReference type="PANTHER" id="PTHR48073:SF2">
    <property type="entry name" value="O-SUCCINYLBENZOATE SYNTHASE"/>
    <property type="match status" value="1"/>
</dbReference>
<evidence type="ECO:0000313" key="5">
    <source>
        <dbReference type="EMBL" id="RCK69077.1"/>
    </source>
</evidence>
<dbReference type="SUPFAM" id="SSF51604">
    <property type="entry name" value="Enolase C-terminal domain-like"/>
    <property type="match status" value="1"/>
</dbReference>
<accession>A0A367YTJ3</accession>